<dbReference type="Pfam" id="PF03732">
    <property type="entry name" value="Retrotrans_gag"/>
    <property type="match status" value="1"/>
</dbReference>
<name>A0A6V7PZZ3_ANACO</name>
<dbReference type="GO" id="GO:0008270">
    <property type="term" value="F:zinc ion binding"/>
    <property type="evidence" value="ECO:0007669"/>
    <property type="project" value="UniProtKB-KW"/>
</dbReference>
<feature type="region of interest" description="Disordered" evidence="2">
    <location>
        <begin position="69"/>
        <end position="91"/>
    </location>
</feature>
<accession>A0A6V7PZZ3</accession>
<dbReference type="PROSITE" id="PS50158">
    <property type="entry name" value="ZF_CCHC"/>
    <property type="match status" value="1"/>
</dbReference>
<dbReference type="InterPro" id="IPR032567">
    <property type="entry name" value="RTL1-rel"/>
</dbReference>
<evidence type="ECO:0000313" key="4">
    <source>
        <dbReference type="EMBL" id="CAD1836351.1"/>
    </source>
</evidence>
<evidence type="ECO:0000256" key="1">
    <source>
        <dbReference type="PROSITE-ProRule" id="PRU00047"/>
    </source>
</evidence>
<dbReference type="InterPro" id="IPR005162">
    <property type="entry name" value="Retrotrans_gag_dom"/>
</dbReference>
<keyword evidence="1" id="KW-0862">Zinc</keyword>
<feature type="compositionally biased region" description="Low complexity" evidence="2">
    <location>
        <begin position="300"/>
        <end position="314"/>
    </location>
</feature>
<reference evidence="4" key="1">
    <citation type="submission" date="2020-07" db="EMBL/GenBank/DDBJ databases">
        <authorList>
            <person name="Lin J."/>
        </authorList>
    </citation>
    <scope>NUCLEOTIDE SEQUENCE</scope>
</reference>
<dbReference type="PANTHER" id="PTHR15503">
    <property type="entry name" value="LDOC1 RELATED"/>
    <property type="match status" value="1"/>
</dbReference>
<feature type="compositionally biased region" description="Low complexity" evidence="2">
    <location>
        <begin position="357"/>
        <end position="368"/>
    </location>
</feature>
<feature type="region of interest" description="Disordered" evidence="2">
    <location>
        <begin position="356"/>
        <end position="395"/>
    </location>
</feature>
<feature type="region of interest" description="Disordered" evidence="2">
    <location>
        <begin position="283"/>
        <end position="317"/>
    </location>
</feature>
<dbReference type="SMART" id="SM00343">
    <property type="entry name" value="ZnF_C2HC"/>
    <property type="match status" value="2"/>
</dbReference>
<dbReference type="SUPFAM" id="SSF57756">
    <property type="entry name" value="Retrovirus zinc finger-like domains"/>
    <property type="match status" value="1"/>
</dbReference>
<dbReference type="Gene3D" id="4.10.60.10">
    <property type="entry name" value="Zinc finger, CCHC-type"/>
    <property type="match status" value="1"/>
</dbReference>
<keyword evidence="1" id="KW-0863">Zinc-finger</keyword>
<sequence length="395" mass="44503">MQELREQVTTMLGVMQRQEARLEQLQGFVERQAAAVAAAATESRDPLAPSARAPEAAEGEGVVAVSVAAVPPPTSAPPTASGSATLDTTADEVERERALTALMKFMKFKPPTFEKGKVEPSAVKSWVDSMETLFEDLYTPEKDKVPFATHCLDKAAKVWWKRLKRDRPSDLPPMLWEEFKRKMFGNYFPDTEKRKLKKKFRKLRQGDRSVADYEQEFSHIIDCVPDVVKDDADRAEWFLRGLRPWIYRAVQLFQLRTFAEVFNKALWAEHGDAHVREERELLAGSQDKGKKRPGGSSGCQSSSKRPPKYPRSQSWGRGPQRCPICGDRGHRAPQCRQRQGRCFNCGQEGHISRDCSARASSTPSVASTPAPPPYQGGPHMFPCQQGVHWRHASRR</sequence>
<dbReference type="InterPro" id="IPR001878">
    <property type="entry name" value="Znf_CCHC"/>
</dbReference>
<keyword evidence="1" id="KW-0479">Metal-binding</keyword>
<dbReference type="EMBL" id="LR862131">
    <property type="protein sequence ID" value="CAD1836351.1"/>
    <property type="molecule type" value="Genomic_DNA"/>
</dbReference>
<dbReference type="Pfam" id="PF00098">
    <property type="entry name" value="zf-CCHC"/>
    <property type="match status" value="1"/>
</dbReference>
<feature type="domain" description="CCHC-type" evidence="3">
    <location>
        <begin position="341"/>
        <end position="355"/>
    </location>
</feature>
<dbReference type="InterPro" id="IPR036875">
    <property type="entry name" value="Znf_CCHC_sf"/>
</dbReference>
<protein>
    <recommendedName>
        <fullName evidence="3">CCHC-type domain-containing protein</fullName>
    </recommendedName>
</protein>
<dbReference type="GO" id="GO:0003676">
    <property type="term" value="F:nucleic acid binding"/>
    <property type="evidence" value="ECO:0007669"/>
    <property type="project" value="InterPro"/>
</dbReference>
<dbReference type="PANTHER" id="PTHR15503:SF42">
    <property type="entry name" value="ZINC FINGER, CCHC-TYPE, RETROTRANSPOSON GAG DOMAIN, ASPARTIC PEPTIDASE DOMAIN PROTEIN-RELATED"/>
    <property type="match status" value="1"/>
</dbReference>
<organism evidence="4">
    <name type="scientific">Ananas comosus var. bracteatus</name>
    <name type="common">red pineapple</name>
    <dbReference type="NCBI Taxonomy" id="296719"/>
    <lineage>
        <taxon>Eukaryota</taxon>
        <taxon>Viridiplantae</taxon>
        <taxon>Streptophyta</taxon>
        <taxon>Embryophyta</taxon>
        <taxon>Tracheophyta</taxon>
        <taxon>Spermatophyta</taxon>
        <taxon>Magnoliopsida</taxon>
        <taxon>Liliopsida</taxon>
        <taxon>Poales</taxon>
        <taxon>Bromeliaceae</taxon>
        <taxon>Bromelioideae</taxon>
        <taxon>Ananas</taxon>
    </lineage>
</organism>
<proteinExistence type="predicted"/>
<evidence type="ECO:0000259" key="3">
    <source>
        <dbReference type="PROSITE" id="PS50158"/>
    </source>
</evidence>
<evidence type="ECO:0000256" key="2">
    <source>
        <dbReference type="SAM" id="MobiDB-lite"/>
    </source>
</evidence>
<gene>
    <name evidence="4" type="ORF">CB5_LOCUS19562</name>
</gene>
<dbReference type="AlphaFoldDB" id="A0A6V7PZZ3"/>